<protein>
    <submittedName>
        <fullName evidence="1">Uncharacterized protein</fullName>
    </submittedName>
</protein>
<organism evidence="1">
    <name type="scientific">uncultured Myxococcales bacterium</name>
    <dbReference type="NCBI Taxonomy" id="253830"/>
    <lineage>
        <taxon>Bacteria</taxon>
        <taxon>Pseudomonadati</taxon>
        <taxon>Myxococcota</taxon>
        <taxon>Myxococcia</taxon>
        <taxon>Myxococcales</taxon>
        <taxon>environmental samples</taxon>
    </lineage>
</organism>
<accession>G3D5J4</accession>
<dbReference type="EMBL" id="HQ191476">
    <property type="protein sequence ID" value="ADN06002.1"/>
    <property type="molecule type" value="Genomic_DNA"/>
</dbReference>
<dbReference type="AlphaFoldDB" id="G3D5J4"/>
<evidence type="ECO:0000313" key="1">
    <source>
        <dbReference type="EMBL" id="ADN06002.1"/>
    </source>
</evidence>
<name>G3D5J4_9BACT</name>
<gene>
    <name evidence="1" type="ORF">MMCf2_260</name>
</gene>
<reference evidence="1" key="1">
    <citation type="journal article" date="2012" name="ISME J.">
        <title>Biogeography and phylogenetic diversity of a cluster of exclusively marine myxobacteria.</title>
        <authorList>
            <person name="Brinkhoff T."/>
            <person name="Fischer D."/>
            <person name="Vollmers J."/>
            <person name="Voget S."/>
            <person name="Beardsley C."/>
            <person name="Thole S."/>
            <person name="Mussmann M."/>
            <person name="Kunze B."/>
            <person name="Wagner-Dobler I."/>
            <person name="Daniel R."/>
            <person name="Simon M."/>
        </authorList>
    </citation>
    <scope>NUCLEOTIDE SEQUENCE</scope>
</reference>
<sequence>MSQQPFLKGIQAYWDALGQPGQPPELGESRIDAFVDLLHVTSSAAHGFRLLETLESIYAGMAVGDSSRPWRLHWALQVGEVEPFIVSDLDGMIFLADTIADPEGKHRVYTLKDGMRGDLEFADLTDALHWMTAQVRHAKGELDDAKLQDIQSEASALLDDEWEKGPTSALYIVEELLDTPLFEAWDAISRGQWPLVESDGSKASVDREDGWQRRLSLWLTRRFLATRSLELPEEIGVSDMDAIHRSLVDHLIDFEQAIHAGDVPRIIDQAAAGEDTKLAKMAVEWVDRHDGWRTAASVPAPDEQDDYADEPPPFQHTPFTRKLLQALSGSLDRMVEQGELELDPDRKDALLIELVTAGSDARSVKHMLKKLTATLVDSEHVEEIYPSDGQIQDRLKEDLGG</sequence>
<proteinExistence type="predicted"/>